<gene>
    <name evidence="2" type="ORF">EPUS_03957</name>
</gene>
<dbReference type="AlphaFoldDB" id="U1HYD9"/>
<keyword evidence="1" id="KW-0812">Transmembrane</keyword>
<evidence type="ECO:0000313" key="2">
    <source>
        <dbReference type="EMBL" id="ERF74519.1"/>
    </source>
</evidence>
<dbReference type="GeneID" id="19238992"/>
<sequence>MSTTCTALNFRQGPLLNDSELDAWLMQRGPFEHPGAPGNGEKPSGGFRLLLCERPWQSPPALQMSYASFERVEEVFDLSPATLPSLFKYAGVHYRSYKRHAHSNKVESLKMIVKATQKVEISDALLSLSHTFDTQWTTAILCGRGFVVRQNIDDSYGLRLDHILALTESFTEYWTHPLFLPAALLQNLCHRTGISTGLLNERLIDLENDIGVTFAGKAGHGRSLEKWPADIDIKSATIGLHSTNLAKEIEVVSPALSRTSMELSEYLAYELCSMSNTARFVRGYKERVQAQINVLFSAVSQRDNANALEYNRFANKQNEIGQAQNELSIKIASSTKKDSIAVMAFTFITAIFLPGTSIATLFSTGMFHWQDDTSRLGRSTVSSQFWLYWVITVPLTLAVMTGWFCWYKYADRKRKKETGIE</sequence>
<keyword evidence="1" id="KW-1133">Transmembrane helix</keyword>
<dbReference type="EMBL" id="KE720876">
    <property type="protein sequence ID" value="ERF74519.1"/>
    <property type="molecule type" value="Genomic_DNA"/>
</dbReference>
<evidence type="ECO:0000313" key="3">
    <source>
        <dbReference type="Proteomes" id="UP000019373"/>
    </source>
</evidence>
<evidence type="ECO:0000256" key="1">
    <source>
        <dbReference type="SAM" id="Phobius"/>
    </source>
</evidence>
<dbReference type="Gene3D" id="1.20.58.340">
    <property type="entry name" value="Magnesium transport protein CorA, transmembrane region"/>
    <property type="match status" value="1"/>
</dbReference>
<dbReference type="OMA" id="YEIANYM"/>
<keyword evidence="3" id="KW-1185">Reference proteome</keyword>
<dbReference type="HOGENOM" id="CLU_031640_1_0_1"/>
<keyword evidence="1" id="KW-0472">Membrane</keyword>
<accession>U1HYD9</accession>
<feature type="transmembrane region" description="Helical" evidence="1">
    <location>
        <begin position="340"/>
        <end position="366"/>
    </location>
</feature>
<name>U1HYD9_ENDPU</name>
<dbReference type="OrthoDB" id="5396681at2759"/>
<protein>
    <submittedName>
        <fullName evidence="2">Uncharacterized protein</fullName>
    </submittedName>
</protein>
<dbReference type="RefSeq" id="XP_007799903.1">
    <property type="nucleotide sequence ID" value="XM_007801712.1"/>
</dbReference>
<dbReference type="eggNOG" id="ENOG502SS3N">
    <property type="taxonomic scope" value="Eukaryota"/>
</dbReference>
<reference evidence="3" key="1">
    <citation type="journal article" date="2014" name="BMC Genomics">
        <title>Genome characteristics reveal the impact of lichenization on lichen-forming fungus Endocarpon pusillum Hedwig (Verrucariales, Ascomycota).</title>
        <authorList>
            <person name="Wang Y.-Y."/>
            <person name="Liu B."/>
            <person name="Zhang X.-Y."/>
            <person name="Zhou Q.-M."/>
            <person name="Zhang T."/>
            <person name="Li H."/>
            <person name="Yu Y.-F."/>
            <person name="Zhang X.-L."/>
            <person name="Hao X.-Y."/>
            <person name="Wang M."/>
            <person name="Wang L."/>
            <person name="Wei J.-C."/>
        </authorList>
    </citation>
    <scope>NUCLEOTIDE SEQUENCE [LARGE SCALE GENOMIC DNA]</scope>
    <source>
        <strain evidence="3">Z07020 / HMAS-L-300199</strain>
    </source>
</reference>
<feature type="transmembrane region" description="Helical" evidence="1">
    <location>
        <begin position="386"/>
        <end position="406"/>
    </location>
</feature>
<dbReference type="Proteomes" id="UP000019373">
    <property type="component" value="Unassembled WGS sequence"/>
</dbReference>
<organism evidence="2 3">
    <name type="scientific">Endocarpon pusillum (strain Z07020 / HMAS-L-300199)</name>
    <name type="common">Lichen-forming fungus</name>
    <dbReference type="NCBI Taxonomy" id="1263415"/>
    <lineage>
        <taxon>Eukaryota</taxon>
        <taxon>Fungi</taxon>
        <taxon>Dikarya</taxon>
        <taxon>Ascomycota</taxon>
        <taxon>Pezizomycotina</taxon>
        <taxon>Eurotiomycetes</taxon>
        <taxon>Chaetothyriomycetidae</taxon>
        <taxon>Verrucariales</taxon>
        <taxon>Verrucariaceae</taxon>
        <taxon>Endocarpon</taxon>
    </lineage>
</organism>
<proteinExistence type="predicted"/>